<dbReference type="STRING" id="190721.ACS15_5320"/>
<dbReference type="InterPro" id="IPR049492">
    <property type="entry name" value="BD-FAE-like_dom"/>
</dbReference>
<protein>
    <recommendedName>
        <fullName evidence="2">BD-FAE-like domain-containing protein</fullName>
    </recommendedName>
</protein>
<dbReference type="InterPro" id="IPR050300">
    <property type="entry name" value="GDXG_lipolytic_enzyme"/>
</dbReference>
<evidence type="ECO:0000259" key="2">
    <source>
        <dbReference type="Pfam" id="PF20434"/>
    </source>
</evidence>
<dbReference type="SUPFAM" id="SSF53474">
    <property type="entry name" value="alpha/beta-Hydrolases"/>
    <property type="match status" value="1"/>
</dbReference>
<reference evidence="4" key="1">
    <citation type="submission" date="2016-06" db="EMBL/GenBank/DDBJ databases">
        <authorList>
            <person name="Xu Y."/>
            <person name="Nagy A."/>
            <person name="Yan X."/>
            <person name="Kim S.W."/>
            <person name="Haley B."/>
            <person name="Liu N.T."/>
            <person name="Nou X."/>
        </authorList>
    </citation>
    <scope>NUCLEOTIDE SEQUENCE [LARGE SCALE GENOMIC DNA]</scope>
    <source>
        <strain evidence="4">ATCC 49129</strain>
    </source>
</reference>
<dbReference type="InterPro" id="IPR029058">
    <property type="entry name" value="AB_hydrolase_fold"/>
</dbReference>
<evidence type="ECO:0000313" key="3">
    <source>
        <dbReference type="EMBL" id="ANJ76195.1"/>
    </source>
</evidence>
<dbReference type="AlphaFoldDB" id="A0A192A6T3"/>
<dbReference type="Proteomes" id="UP000078572">
    <property type="component" value="Chromosome 2"/>
</dbReference>
<dbReference type="PANTHER" id="PTHR48081:SF33">
    <property type="entry name" value="KYNURENINE FORMAMIDASE"/>
    <property type="match status" value="1"/>
</dbReference>
<proteinExistence type="predicted"/>
<dbReference type="Gene3D" id="3.40.50.1820">
    <property type="entry name" value="alpha/beta hydrolase"/>
    <property type="match status" value="1"/>
</dbReference>
<keyword evidence="4" id="KW-1185">Reference proteome</keyword>
<sequence>MLASEPMHAPAVDLAREYDVSAFVPAFASTLSSWTERSRALRDGPNRLPGHYNLPYGPGEAEQLDLFCAAPATHNAPLLVFLHGGFWRRLHKDDFAWVAPAYVQRGVSVAVVNYGLAPATTLETIVDQTRRAIAWLYSQADTYGIDRRRMVVSGHSAGGHLTCMAIATDWPALDAALPARLLAGGIALSPLADLAPLAQVPVLHNDLHFTPERIATLSPIHQMPVANTPLIGAVGGQESSEFKRQLALLADAWSDGWRGAVDMPADDHLSLCEAFAQPQSPLFEASLELIDVCRA</sequence>
<feature type="domain" description="BD-FAE-like" evidence="2">
    <location>
        <begin position="64"/>
        <end position="166"/>
    </location>
</feature>
<dbReference type="Pfam" id="PF20434">
    <property type="entry name" value="BD-FAE"/>
    <property type="match status" value="1"/>
</dbReference>
<evidence type="ECO:0000256" key="1">
    <source>
        <dbReference type="ARBA" id="ARBA00022801"/>
    </source>
</evidence>
<dbReference type="PANTHER" id="PTHR48081">
    <property type="entry name" value="AB HYDROLASE SUPERFAMILY PROTEIN C4A8.06C"/>
    <property type="match status" value="1"/>
</dbReference>
<accession>A0A192A6T3</accession>
<organism evidence="3 4">
    <name type="scientific">Ralstonia insidiosa</name>
    <dbReference type="NCBI Taxonomy" id="190721"/>
    <lineage>
        <taxon>Bacteria</taxon>
        <taxon>Pseudomonadati</taxon>
        <taxon>Pseudomonadota</taxon>
        <taxon>Betaproteobacteria</taxon>
        <taxon>Burkholderiales</taxon>
        <taxon>Burkholderiaceae</taxon>
        <taxon>Ralstonia</taxon>
    </lineage>
</organism>
<evidence type="ECO:0000313" key="4">
    <source>
        <dbReference type="Proteomes" id="UP000078572"/>
    </source>
</evidence>
<dbReference type="EMBL" id="CP016023">
    <property type="protein sequence ID" value="ANJ76195.1"/>
    <property type="molecule type" value="Genomic_DNA"/>
</dbReference>
<keyword evidence="1" id="KW-0378">Hydrolase</keyword>
<name>A0A192A6T3_9RALS</name>
<gene>
    <name evidence="3" type="ORF">A9Y76_24470</name>
</gene>
<dbReference type="GO" id="GO:0016787">
    <property type="term" value="F:hydrolase activity"/>
    <property type="evidence" value="ECO:0007669"/>
    <property type="project" value="UniProtKB-KW"/>
</dbReference>